<feature type="transmembrane region" description="Helical" evidence="1">
    <location>
        <begin position="37"/>
        <end position="54"/>
    </location>
</feature>
<geneLocation type="plasmid" evidence="4">
    <name>unnamed3</name>
</geneLocation>
<dbReference type="SUPFAM" id="SSF55073">
    <property type="entry name" value="Nucleotide cyclase"/>
    <property type="match status" value="1"/>
</dbReference>
<dbReference type="PROSITE" id="PS50887">
    <property type="entry name" value="GGDEF"/>
    <property type="match status" value="1"/>
</dbReference>
<dbReference type="EMBL" id="JACXXJ020000004">
    <property type="protein sequence ID" value="MBF2714415.1"/>
    <property type="molecule type" value="Genomic_DNA"/>
</dbReference>
<keyword evidence="1" id="KW-1133">Transmembrane helix</keyword>
<comment type="caution">
    <text evidence="4">The sequence shown here is derived from an EMBL/GenBank/DDBJ whole genome shotgun (WGS) entry which is preliminary data.</text>
</comment>
<dbReference type="Proteomes" id="UP000655037">
    <property type="component" value="Unassembled WGS sequence"/>
</dbReference>
<evidence type="ECO:0000313" key="4">
    <source>
        <dbReference type="EMBL" id="MBF2714415.1"/>
    </source>
</evidence>
<evidence type="ECO:0000259" key="2">
    <source>
        <dbReference type="PROSITE" id="PS50883"/>
    </source>
</evidence>
<name>A0AAE2R9Q2_AGRVI</name>
<dbReference type="PANTHER" id="PTHR33121:SF71">
    <property type="entry name" value="OXYGEN SENSOR PROTEIN DOSP"/>
    <property type="match status" value="1"/>
</dbReference>
<dbReference type="SMART" id="SM00267">
    <property type="entry name" value="GGDEF"/>
    <property type="match status" value="1"/>
</dbReference>
<organism evidence="4 5">
    <name type="scientific">Agrobacterium vitis</name>
    <name type="common">Rhizobium vitis</name>
    <dbReference type="NCBI Taxonomy" id="373"/>
    <lineage>
        <taxon>Bacteria</taxon>
        <taxon>Pseudomonadati</taxon>
        <taxon>Pseudomonadota</taxon>
        <taxon>Alphaproteobacteria</taxon>
        <taxon>Hyphomicrobiales</taxon>
        <taxon>Rhizobiaceae</taxon>
        <taxon>Rhizobium/Agrobacterium group</taxon>
        <taxon>Agrobacterium</taxon>
    </lineage>
</organism>
<dbReference type="InterPro" id="IPR050706">
    <property type="entry name" value="Cyclic-di-GMP_PDE-like"/>
</dbReference>
<dbReference type="RefSeq" id="WP_156534399.1">
    <property type="nucleotide sequence ID" value="NZ_JACXXJ020000004.1"/>
</dbReference>
<feature type="transmembrane region" description="Helical" evidence="1">
    <location>
        <begin position="176"/>
        <end position="197"/>
    </location>
</feature>
<dbReference type="InterPro" id="IPR035919">
    <property type="entry name" value="EAL_sf"/>
</dbReference>
<feature type="transmembrane region" description="Helical" evidence="1">
    <location>
        <begin position="131"/>
        <end position="148"/>
    </location>
</feature>
<dbReference type="Gene3D" id="3.30.70.270">
    <property type="match status" value="1"/>
</dbReference>
<evidence type="ECO:0000256" key="1">
    <source>
        <dbReference type="SAM" id="Phobius"/>
    </source>
</evidence>
<dbReference type="GO" id="GO:0071111">
    <property type="term" value="F:cyclic-guanylate-specific phosphodiesterase activity"/>
    <property type="evidence" value="ECO:0007669"/>
    <property type="project" value="InterPro"/>
</dbReference>
<dbReference type="InterPro" id="IPR043128">
    <property type="entry name" value="Rev_trsase/Diguanyl_cyclase"/>
</dbReference>
<feature type="transmembrane region" description="Helical" evidence="1">
    <location>
        <begin position="60"/>
        <end position="79"/>
    </location>
</feature>
<sequence>MPVFKFSKLVRELLTVRSDNPDLLKAQYRAFSSQMPMMYFILLSSSWALAITHFQSSPLYLTVGMPLLFTCLGGLRMVFWLRNRSVEPTAEMAHAAMTCANRLAIVIAITFAVWCYMLLPYGDEYERSYVSFYMAITVMSCIFCLMYLRSAAVIVTIIVSISFIIFFISLEKLICIAVAVNIILVCAGIISVLLTNYRNFEQMVLSQHRAEALSNENLRLAHVDSLTELPNRRAFFSYLEFELTKASTVGSRVALGLIDLDGFKPINDLYGHSTGDRLLVEVGKRLLDLPEGHKIFRLGGDEFAVIATNSLDDEQFLSAANALIERLHHPFHMAEATVQISASMGIAIYPDLTLTPDRLLDQADYALYHAKNTRRGSAVLFNACHERQININASIEQTLKQADISHEMSVVYQPIIDITQGKPVGFEALARWESPTLGCVSPAEFFPIAERAGIVGLLTRPLLRKALDAASQWDRDLRLSFNLSAYDLNSSESATLLIDIIENGKFDAGRIDFEITETAFTHDFTQVKRSIEMLRSRGCGISLDDFGIGYSSLTRLHSLPLTKIKIDRSFVVGLDKTPASYKIVKSVLALSQDMGLECVVEGIETHDELAALQKLGGILVQGYICSPPLRESDVAEFIARTADTSAFQASGVFNF</sequence>
<dbReference type="Pfam" id="PF00563">
    <property type="entry name" value="EAL"/>
    <property type="match status" value="1"/>
</dbReference>
<dbReference type="PROSITE" id="PS50883">
    <property type="entry name" value="EAL"/>
    <property type="match status" value="1"/>
</dbReference>
<dbReference type="PANTHER" id="PTHR33121">
    <property type="entry name" value="CYCLIC DI-GMP PHOSPHODIESTERASE PDEF"/>
    <property type="match status" value="1"/>
</dbReference>
<dbReference type="InterPro" id="IPR001633">
    <property type="entry name" value="EAL_dom"/>
</dbReference>
<evidence type="ECO:0000313" key="5">
    <source>
        <dbReference type="Proteomes" id="UP000655037"/>
    </source>
</evidence>
<protein>
    <submittedName>
        <fullName evidence="4">EAL domain-containing protein</fullName>
    </submittedName>
</protein>
<dbReference type="InterPro" id="IPR000160">
    <property type="entry name" value="GGDEF_dom"/>
</dbReference>
<keyword evidence="1" id="KW-0812">Transmembrane</keyword>
<feature type="transmembrane region" description="Helical" evidence="1">
    <location>
        <begin position="100"/>
        <end position="119"/>
    </location>
</feature>
<dbReference type="InterPro" id="IPR029787">
    <property type="entry name" value="Nucleotide_cyclase"/>
</dbReference>
<accession>A0AAE2R9Q2</accession>
<evidence type="ECO:0000259" key="3">
    <source>
        <dbReference type="PROSITE" id="PS50887"/>
    </source>
</evidence>
<dbReference type="CDD" id="cd01949">
    <property type="entry name" value="GGDEF"/>
    <property type="match status" value="1"/>
</dbReference>
<dbReference type="AlphaFoldDB" id="A0AAE2R9Q2"/>
<dbReference type="CDD" id="cd01948">
    <property type="entry name" value="EAL"/>
    <property type="match status" value="1"/>
</dbReference>
<gene>
    <name evidence="4" type="ORF">IEI95_009285</name>
</gene>
<dbReference type="Pfam" id="PF00990">
    <property type="entry name" value="GGDEF"/>
    <property type="match status" value="1"/>
</dbReference>
<dbReference type="Gene3D" id="3.20.20.450">
    <property type="entry name" value="EAL domain"/>
    <property type="match status" value="1"/>
</dbReference>
<feature type="domain" description="EAL" evidence="2">
    <location>
        <begin position="392"/>
        <end position="642"/>
    </location>
</feature>
<dbReference type="NCBIfam" id="TIGR00254">
    <property type="entry name" value="GGDEF"/>
    <property type="match status" value="1"/>
</dbReference>
<reference evidence="4" key="1">
    <citation type="submission" date="2020-11" db="EMBL/GenBank/DDBJ databases">
        <title>Agrobacterium vitis strain K377 genome.</title>
        <authorList>
            <person name="Xi H."/>
        </authorList>
    </citation>
    <scope>NUCLEOTIDE SEQUENCE</scope>
    <source>
        <strain evidence="4">K377</strain>
        <plasmid evidence="4">unnamed3</plasmid>
    </source>
</reference>
<feature type="domain" description="GGDEF" evidence="3">
    <location>
        <begin position="251"/>
        <end position="383"/>
    </location>
</feature>
<proteinExistence type="predicted"/>
<dbReference type="SMART" id="SM00052">
    <property type="entry name" value="EAL"/>
    <property type="match status" value="1"/>
</dbReference>
<keyword evidence="4" id="KW-0614">Plasmid</keyword>
<keyword evidence="1" id="KW-0472">Membrane</keyword>
<dbReference type="SUPFAM" id="SSF141868">
    <property type="entry name" value="EAL domain-like"/>
    <property type="match status" value="1"/>
</dbReference>